<evidence type="ECO:0000256" key="10">
    <source>
        <dbReference type="HAMAP-Rule" id="MF_00240"/>
    </source>
</evidence>
<comment type="similarity">
    <text evidence="2 10">Belongs to the LolA family.</text>
</comment>
<dbReference type="STRING" id="355243.SAMN03080615_02701"/>
<evidence type="ECO:0000313" key="11">
    <source>
        <dbReference type="EMBL" id="SEQ76758.1"/>
    </source>
</evidence>
<name>A0A1H9IQD2_9GAMM</name>
<dbReference type="OrthoDB" id="9787361at2"/>
<dbReference type="Proteomes" id="UP000198749">
    <property type="component" value="Unassembled WGS sequence"/>
</dbReference>
<evidence type="ECO:0000256" key="9">
    <source>
        <dbReference type="ARBA" id="ARBA00023186"/>
    </source>
</evidence>
<evidence type="ECO:0000256" key="4">
    <source>
        <dbReference type="ARBA" id="ARBA00014035"/>
    </source>
</evidence>
<evidence type="ECO:0000256" key="2">
    <source>
        <dbReference type="ARBA" id="ARBA00007615"/>
    </source>
</evidence>
<gene>
    <name evidence="10" type="primary">lolA</name>
    <name evidence="11" type="ORF">SAMN03080615_02701</name>
</gene>
<keyword evidence="9 10" id="KW-0143">Chaperone</keyword>
<evidence type="ECO:0000256" key="8">
    <source>
        <dbReference type="ARBA" id="ARBA00022927"/>
    </source>
</evidence>
<comment type="subunit">
    <text evidence="3 10">Monomer.</text>
</comment>
<dbReference type="NCBIfam" id="TIGR00547">
    <property type="entry name" value="lolA"/>
    <property type="match status" value="1"/>
</dbReference>
<dbReference type="RefSeq" id="WP_091359120.1">
    <property type="nucleotide sequence ID" value="NZ_AP025284.1"/>
</dbReference>
<dbReference type="HAMAP" id="MF_00240">
    <property type="entry name" value="LolA"/>
    <property type="match status" value="1"/>
</dbReference>
<dbReference type="GO" id="GO:0030288">
    <property type="term" value="C:outer membrane-bounded periplasmic space"/>
    <property type="evidence" value="ECO:0007669"/>
    <property type="project" value="TreeGrafter"/>
</dbReference>
<dbReference type="EMBL" id="FOGB01000007">
    <property type="protein sequence ID" value="SEQ76758.1"/>
    <property type="molecule type" value="Genomic_DNA"/>
</dbReference>
<keyword evidence="11" id="KW-0449">Lipoprotein</keyword>
<keyword evidence="12" id="KW-1185">Reference proteome</keyword>
<dbReference type="InterPro" id="IPR029046">
    <property type="entry name" value="LolA/LolB/LppX"/>
</dbReference>
<dbReference type="GO" id="GO:0042953">
    <property type="term" value="P:lipoprotein transport"/>
    <property type="evidence" value="ECO:0007669"/>
    <property type="project" value="InterPro"/>
</dbReference>
<dbReference type="SUPFAM" id="SSF89392">
    <property type="entry name" value="Prokaryotic lipoproteins and lipoprotein localization factors"/>
    <property type="match status" value="1"/>
</dbReference>
<keyword evidence="7 10" id="KW-0574">Periplasm</keyword>
<organism evidence="11 12">
    <name type="scientific">Amphritea atlantica</name>
    <dbReference type="NCBI Taxonomy" id="355243"/>
    <lineage>
        <taxon>Bacteria</taxon>
        <taxon>Pseudomonadati</taxon>
        <taxon>Pseudomonadota</taxon>
        <taxon>Gammaproteobacteria</taxon>
        <taxon>Oceanospirillales</taxon>
        <taxon>Oceanospirillaceae</taxon>
        <taxon>Amphritea</taxon>
    </lineage>
</organism>
<evidence type="ECO:0000256" key="3">
    <source>
        <dbReference type="ARBA" id="ARBA00011245"/>
    </source>
</evidence>
<feature type="chain" id="PRO_5011800801" description="Outer-membrane lipoprotein carrier protein" evidence="10">
    <location>
        <begin position="23"/>
        <end position="218"/>
    </location>
</feature>
<sequence length="218" mass="24407" precursor="true">MMFKKIAAVALLGCSLSFSALADIQENAGPQLDSLLAKFDSFSADFDQVSGSEDSRRMDNSRGTLLLAKPNKFRWIATEPFAQTLVSDGDTLWIYDPDLEQATRRKVADSDSGVPALILNGQIDQLQSQYRIRLLQEKGSNQLFELLPINDAEVFTRIRLLFTDGLIKELQMEDSLGQKTSIMFNNQKLNPDYSEDFFTFVPPEGTDVIIENTAEPVN</sequence>
<accession>A0A1H9IQD2</accession>
<dbReference type="PANTHER" id="PTHR35869">
    <property type="entry name" value="OUTER-MEMBRANE LIPOPROTEIN CARRIER PROTEIN"/>
    <property type="match status" value="1"/>
</dbReference>
<keyword evidence="5 10" id="KW-0813">Transport</keyword>
<evidence type="ECO:0000256" key="5">
    <source>
        <dbReference type="ARBA" id="ARBA00022448"/>
    </source>
</evidence>
<keyword evidence="8 10" id="KW-0653">Protein transport</keyword>
<dbReference type="CDD" id="cd16325">
    <property type="entry name" value="LolA"/>
    <property type="match status" value="1"/>
</dbReference>
<evidence type="ECO:0000256" key="7">
    <source>
        <dbReference type="ARBA" id="ARBA00022764"/>
    </source>
</evidence>
<evidence type="ECO:0000256" key="6">
    <source>
        <dbReference type="ARBA" id="ARBA00022729"/>
    </source>
</evidence>
<evidence type="ECO:0000313" key="12">
    <source>
        <dbReference type="Proteomes" id="UP000198749"/>
    </source>
</evidence>
<dbReference type="GO" id="GO:0044874">
    <property type="term" value="P:lipoprotein localization to outer membrane"/>
    <property type="evidence" value="ECO:0007669"/>
    <property type="project" value="UniProtKB-UniRule"/>
</dbReference>
<dbReference type="InterPro" id="IPR018323">
    <property type="entry name" value="OM_lipoprot_carrier_LolA_Pbac"/>
</dbReference>
<dbReference type="AlphaFoldDB" id="A0A1H9IQD2"/>
<evidence type="ECO:0000256" key="1">
    <source>
        <dbReference type="ARBA" id="ARBA00004418"/>
    </source>
</evidence>
<keyword evidence="6 10" id="KW-0732">Signal</keyword>
<dbReference type="InterPro" id="IPR004564">
    <property type="entry name" value="OM_lipoprot_carrier_LolA-like"/>
</dbReference>
<protein>
    <recommendedName>
        <fullName evidence="4 10">Outer-membrane lipoprotein carrier protein</fullName>
    </recommendedName>
</protein>
<reference evidence="12" key="1">
    <citation type="submission" date="2016-10" db="EMBL/GenBank/DDBJ databases">
        <authorList>
            <person name="Varghese N."/>
            <person name="Submissions S."/>
        </authorList>
    </citation>
    <scope>NUCLEOTIDE SEQUENCE [LARGE SCALE GENOMIC DNA]</scope>
    <source>
        <strain evidence="12">DSM 18887</strain>
    </source>
</reference>
<dbReference type="Gene3D" id="2.50.20.10">
    <property type="entry name" value="Lipoprotein localisation LolA/LolB/LppX"/>
    <property type="match status" value="1"/>
</dbReference>
<dbReference type="Pfam" id="PF03548">
    <property type="entry name" value="LolA"/>
    <property type="match status" value="1"/>
</dbReference>
<comment type="subcellular location">
    <subcellularLocation>
        <location evidence="1 10">Periplasm</location>
    </subcellularLocation>
</comment>
<proteinExistence type="inferred from homology"/>
<dbReference type="PANTHER" id="PTHR35869:SF1">
    <property type="entry name" value="OUTER-MEMBRANE LIPOPROTEIN CARRIER PROTEIN"/>
    <property type="match status" value="1"/>
</dbReference>
<feature type="signal peptide" evidence="10">
    <location>
        <begin position="1"/>
        <end position="22"/>
    </location>
</feature>
<comment type="function">
    <text evidence="10">Participates in the translocation of lipoproteins from the inner membrane to the outer membrane. Only forms a complex with a lipoprotein if the residue after the N-terminal Cys is not an aspartate (The Asp acts as a targeting signal to indicate that the lipoprotein should stay in the inner membrane).</text>
</comment>